<feature type="transmembrane region" description="Helical" evidence="14">
    <location>
        <begin position="6"/>
        <end position="27"/>
    </location>
</feature>
<comment type="cofactor">
    <cofactor evidence="1">
        <name>heme</name>
        <dbReference type="ChEBI" id="CHEBI:30413"/>
    </cofactor>
</comment>
<gene>
    <name evidence="15" type="ORF">VNI00_013339</name>
</gene>
<accession>A0AAW0BYX9</accession>
<proteinExistence type="inferred from homology"/>
<dbReference type="InterPro" id="IPR036396">
    <property type="entry name" value="Cyt_P450_sf"/>
</dbReference>
<evidence type="ECO:0000256" key="10">
    <source>
        <dbReference type="ARBA" id="ARBA00023004"/>
    </source>
</evidence>
<dbReference type="CDD" id="cd11065">
    <property type="entry name" value="CYP64-like"/>
    <property type="match status" value="1"/>
</dbReference>
<evidence type="ECO:0000256" key="1">
    <source>
        <dbReference type="ARBA" id="ARBA00001971"/>
    </source>
</evidence>
<evidence type="ECO:0008006" key="17">
    <source>
        <dbReference type="Google" id="ProtNLM"/>
    </source>
</evidence>
<evidence type="ECO:0000256" key="3">
    <source>
        <dbReference type="ARBA" id="ARBA00005179"/>
    </source>
</evidence>
<comment type="subcellular location">
    <subcellularLocation>
        <location evidence="2">Membrane</location>
        <topology evidence="2">Single-pass membrane protein</topology>
    </subcellularLocation>
</comment>
<dbReference type="GO" id="GO:0020037">
    <property type="term" value="F:heme binding"/>
    <property type="evidence" value="ECO:0007669"/>
    <property type="project" value="InterPro"/>
</dbReference>
<evidence type="ECO:0000256" key="12">
    <source>
        <dbReference type="ARBA" id="ARBA00023136"/>
    </source>
</evidence>
<reference evidence="15 16" key="1">
    <citation type="submission" date="2024-01" db="EMBL/GenBank/DDBJ databases">
        <title>A draft genome for a cacao thread blight-causing isolate of Paramarasmius palmivorus.</title>
        <authorList>
            <person name="Baruah I.K."/>
            <person name="Bukari Y."/>
            <person name="Amoako-Attah I."/>
            <person name="Meinhardt L.W."/>
            <person name="Bailey B.A."/>
            <person name="Cohen S.P."/>
        </authorList>
    </citation>
    <scope>NUCLEOTIDE SEQUENCE [LARGE SCALE GENOMIC DNA]</scope>
    <source>
        <strain evidence="15 16">GH-12</strain>
    </source>
</reference>
<evidence type="ECO:0000256" key="5">
    <source>
        <dbReference type="ARBA" id="ARBA00022617"/>
    </source>
</evidence>
<keyword evidence="12 14" id="KW-0472">Membrane</keyword>
<evidence type="ECO:0000313" key="15">
    <source>
        <dbReference type="EMBL" id="KAK7032165.1"/>
    </source>
</evidence>
<dbReference type="GO" id="GO:0016020">
    <property type="term" value="C:membrane"/>
    <property type="evidence" value="ECO:0007669"/>
    <property type="project" value="UniProtKB-SubCell"/>
</dbReference>
<evidence type="ECO:0000256" key="6">
    <source>
        <dbReference type="ARBA" id="ARBA00022692"/>
    </source>
</evidence>
<dbReference type="Proteomes" id="UP001383192">
    <property type="component" value="Unassembled WGS sequence"/>
</dbReference>
<evidence type="ECO:0000256" key="4">
    <source>
        <dbReference type="ARBA" id="ARBA00010617"/>
    </source>
</evidence>
<evidence type="ECO:0000256" key="11">
    <source>
        <dbReference type="ARBA" id="ARBA00023033"/>
    </source>
</evidence>
<evidence type="ECO:0000256" key="8">
    <source>
        <dbReference type="ARBA" id="ARBA00022989"/>
    </source>
</evidence>
<comment type="caution">
    <text evidence="15">The sequence shown here is derived from an EMBL/GenBank/DDBJ whole genome shotgun (WGS) entry which is preliminary data.</text>
</comment>
<dbReference type="EMBL" id="JAYKXP010000067">
    <property type="protein sequence ID" value="KAK7032165.1"/>
    <property type="molecule type" value="Genomic_DNA"/>
</dbReference>
<dbReference type="PANTHER" id="PTHR46300:SF2">
    <property type="entry name" value="CYTOCHROME P450 MONOOXYGENASE ALNH-RELATED"/>
    <property type="match status" value="1"/>
</dbReference>
<comment type="pathway">
    <text evidence="3">Secondary metabolite biosynthesis.</text>
</comment>
<evidence type="ECO:0000256" key="13">
    <source>
        <dbReference type="ARBA" id="ARBA00023180"/>
    </source>
</evidence>
<keyword evidence="8 14" id="KW-1133">Transmembrane helix</keyword>
<dbReference type="InterPro" id="IPR050364">
    <property type="entry name" value="Cytochrome_P450_fung"/>
</dbReference>
<organism evidence="15 16">
    <name type="scientific">Paramarasmius palmivorus</name>
    <dbReference type="NCBI Taxonomy" id="297713"/>
    <lineage>
        <taxon>Eukaryota</taxon>
        <taxon>Fungi</taxon>
        <taxon>Dikarya</taxon>
        <taxon>Basidiomycota</taxon>
        <taxon>Agaricomycotina</taxon>
        <taxon>Agaricomycetes</taxon>
        <taxon>Agaricomycetidae</taxon>
        <taxon>Agaricales</taxon>
        <taxon>Marasmiineae</taxon>
        <taxon>Marasmiaceae</taxon>
        <taxon>Paramarasmius</taxon>
    </lineage>
</organism>
<keyword evidence="6 14" id="KW-0812">Transmembrane</keyword>
<protein>
    <recommendedName>
        <fullName evidence="17">Cytochrome P450</fullName>
    </recommendedName>
</protein>
<name>A0AAW0BYX9_9AGAR</name>
<evidence type="ECO:0000256" key="7">
    <source>
        <dbReference type="ARBA" id="ARBA00022723"/>
    </source>
</evidence>
<dbReference type="PRINTS" id="PR00463">
    <property type="entry name" value="EP450I"/>
</dbReference>
<keyword evidence="11" id="KW-0503">Monooxygenase</keyword>
<keyword evidence="16" id="KW-1185">Reference proteome</keyword>
<keyword evidence="5" id="KW-0349">Heme</keyword>
<evidence type="ECO:0000256" key="9">
    <source>
        <dbReference type="ARBA" id="ARBA00023002"/>
    </source>
</evidence>
<dbReference type="InterPro" id="IPR001128">
    <property type="entry name" value="Cyt_P450"/>
</dbReference>
<comment type="similarity">
    <text evidence="4">Belongs to the cytochrome P450 family.</text>
</comment>
<dbReference type="GO" id="GO:0016705">
    <property type="term" value="F:oxidoreductase activity, acting on paired donors, with incorporation or reduction of molecular oxygen"/>
    <property type="evidence" value="ECO:0007669"/>
    <property type="project" value="InterPro"/>
</dbReference>
<keyword evidence="10" id="KW-0408">Iron</keyword>
<keyword evidence="9" id="KW-0560">Oxidoreductase</keyword>
<dbReference type="SUPFAM" id="SSF48264">
    <property type="entry name" value="Cytochrome P450"/>
    <property type="match status" value="1"/>
</dbReference>
<evidence type="ECO:0000256" key="14">
    <source>
        <dbReference type="SAM" id="Phobius"/>
    </source>
</evidence>
<dbReference type="AlphaFoldDB" id="A0AAW0BYX9"/>
<dbReference type="GO" id="GO:0005506">
    <property type="term" value="F:iron ion binding"/>
    <property type="evidence" value="ECO:0007669"/>
    <property type="project" value="InterPro"/>
</dbReference>
<evidence type="ECO:0000313" key="16">
    <source>
        <dbReference type="Proteomes" id="UP001383192"/>
    </source>
</evidence>
<keyword evidence="7" id="KW-0479">Metal-binding</keyword>
<evidence type="ECO:0000256" key="2">
    <source>
        <dbReference type="ARBA" id="ARBA00004167"/>
    </source>
</evidence>
<keyword evidence="13" id="KW-0325">Glycoprotein</keyword>
<sequence>MLNHQWLATDYGLLVPSLLFLLPWILYKALKTGKRDSFLPPGPPTIPILGNLHVFPLEDAYLKFNEWARSYGDIFSLKIGPGTAVVISSMEAVKELMEKRSTTTSDRPKNHMAEKIAQGLTMVMCTYSDTWRALRKASHTILTAKAVETHLPIQRAEACQVMHDLLNDPENFFKYIGRYSNSVTMSILFGKRCPRYESAESLAFYKANDAWNHALSPSIPPVDLFPFLDYLPEKIAWWKKLARETRRMQRDLYFGLVDECEARMKRGEHNGSFMEDMLNQPNELGLNRELIGYLGGGLLEGGTETTASFLRSLVLFLAAFPDIQRKAQEELDRIVGHERSPVLQDIDDLPYIRALIQEAHRFHPVAPLAIPHSTSADEEYRGYVIPKDAIIFVNTYAIFHNPDYFEDPEIFNPDRYMKQEFGTKPGVDVRAFRGNIAFGYGRALNTMNFVWAFNFKPPKDSMGNEIPVSHDIYEKRGILPIPFPFKCCIEPRNTSVAEIIEREFRESTETFVKFERDLAAEDREWVDNLRKM</sequence>
<dbReference type="GO" id="GO:0004497">
    <property type="term" value="F:monooxygenase activity"/>
    <property type="evidence" value="ECO:0007669"/>
    <property type="project" value="UniProtKB-KW"/>
</dbReference>
<dbReference type="Pfam" id="PF00067">
    <property type="entry name" value="p450"/>
    <property type="match status" value="1"/>
</dbReference>
<dbReference type="PANTHER" id="PTHR46300">
    <property type="entry name" value="P450, PUTATIVE (EUROFUNG)-RELATED-RELATED"/>
    <property type="match status" value="1"/>
</dbReference>
<dbReference type="InterPro" id="IPR002401">
    <property type="entry name" value="Cyt_P450_E_grp-I"/>
</dbReference>
<dbReference type="Gene3D" id="1.10.630.10">
    <property type="entry name" value="Cytochrome P450"/>
    <property type="match status" value="1"/>
</dbReference>